<proteinExistence type="predicted"/>
<gene>
    <name evidence="1" type="ORF">E2C01_000153</name>
</gene>
<evidence type="ECO:0000313" key="2">
    <source>
        <dbReference type="Proteomes" id="UP000324222"/>
    </source>
</evidence>
<accession>A0A5B7CE56</accession>
<protein>
    <submittedName>
        <fullName evidence="1">Uncharacterized protein</fullName>
    </submittedName>
</protein>
<name>A0A5B7CE56_PORTR</name>
<organism evidence="1 2">
    <name type="scientific">Portunus trituberculatus</name>
    <name type="common">Swimming crab</name>
    <name type="synonym">Neptunus trituberculatus</name>
    <dbReference type="NCBI Taxonomy" id="210409"/>
    <lineage>
        <taxon>Eukaryota</taxon>
        <taxon>Metazoa</taxon>
        <taxon>Ecdysozoa</taxon>
        <taxon>Arthropoda</taxon>
        <taxon>Crustacea</taxon>
        <taxon>Multicrustacea</taxon>
        <taxon>Malacostraca</taxon>
        <taxon>Eumalacostraca</taxon>
        <taxon>Eucarida</taxon>
        <taxon>Decapoda</taxon>
        <taxon>Pleocyemata</taxon>
        <taxon>Brachyura</taxon>
        <taxon>Eubrachyura</taxon>
        <taxon>Portunoidea</taxon>
        <taxon>Portunidae</taxon>
        <taxon>Portuninae</taxon>
        <taxon>Portunus</taxon>
    </lineage>
</organism>
<reference evidence="1 2" key="1">
    <citation type="submission" date="2019-05" db="EMBL/GenBank/DDBJ databases">
        <title>Another draft genome of Portunus trituberculatus and its Hox gene families provides insights of decapod evolution.</title>
        <authorList>
            <person name="Jeong J.-H."/>
            <person name="Song I."/>
            <person name="Kim S."/>
            <person name="Choi T."/>
            <person name="Kim D."/>
            <person name="Ryu S."/>
            <person name="Kim W."/>
        </authorList>
    </citation>
    <scope>NUCLEOTIDE SEQUENCE [LARGE SCALE GENOMIC DNA]</scope>
    <source>
        <tissue evidence="1">Muscle</tissue>
    </source>
</reference>
<dbReference type="EMBL" id="VSRR010000004">
    <property type="protein sequence ID" value="MPC07585.1"/>
    <property type="molecule type" value="Genomic_DNA"/>
</dbReference>
<dbReference type="AlphaFoldDB" id="A0A5B7CE56"/>
<sequence length="85" mass="9397">MNVHFLRPRRGGEGVPPLNDLSSTQPCELWILCFACCMLWRETWSCTETLVHKPSSLATLPPSKRASRCVAGRSTVPSGATRPDK</sequence>
<keyword evidence="2" id="KW-1185">Reference proteome</keyword>
<evidence type="ECO:0000313" key="1">
    <source>
        <dbReference type="EMBL" id="MPC07585.1"/>
    </source>
</evidence>
<comment type="caution">
    <text evidence="1">The sequence shown here is derived from an EMBL/GenBank/DDBJ whole genome shotgun (WGS) entry which is preliminary data.</text>
</comment>
<dbReference type="Proteomes" id="UP000324222">
    <property type="component" value="Unassembled WGS sequence"/>
</dbReference>